<dbReference type="AlphaFoldDB" id="A0A9P5XI46"/>
<evidence type="ECO:0000256" key="12">
    <source>
        <dbReference type="ARBA" id="ARBA00024699"/>
    </source>
</evidence>
<evidence type="ECO:0000256" key="6">
    <source>
        <dbReference type="ARBA" id="ARBA00022525"/>
    </source>
</evidence>
<evidence type="ECO:0000259" key="21">
    <source>
        <dbReference type="PROSITE" id="PS00624"/>
    </source>
</evidence>
<comment type="catalytic activity">
    <reaction evidence="17">
        <text>a pyranoside + acceptor = a pyranosid-3,4-diulose + reduced acceptor.</text>
        <dbReference type="EC" id="1.1.99.29"/>
    </reaction>
</comment>
<evidence type="ECO:0000256" key="15">
    <source>
        <dbReference type="ARBA" id="ARBA00034029"/>
    </source>
</evidence>
<evidence type="ECO:0000256" key="10">
    <source>
        <dbReference type="ARBA" id="ARBA00023002"/>
    </source>
</evidence>
<evidence type="ECO:0000313" key="22">
    <source>
        <dbReference type="EMBL" id="KAF9451318.1"/>
    </source>
</evidence>
<feature type="domain" description="Glucose-methanol-choline oxidoreductase N-terminal" evidence="21">
    <location>
        <begin position="306"/>
        <end position="320"/>
    </location>
</feature>
<evidence type="ECO:0000256" key="3">
    <source>
        <dbReference type="ARBA" id="ARBA00010790"/>
    </source>
</evidence>
<comment type="catalytic activity">
    <reaction evidence="13">
        <text>pyranose + acceptor = pyranos-2-ulose + reduced acceptor.</text>
        <dbReference type="EC" id="1.1.99.29"/>
    </reaction>
</comment>
<feature type="chain" id="PRO_5040206761" description="pyranose dehydrogenase (acceptor)" evidence="20">
    <location>
        <begin position="19"/>
        <end position="615"/>
    </location>
</feature>
<feature type="binding site" evidence="19">
    <location>
        <position position="264"/>
    </location>
    <ligand>
        <name>FAD</name>
        <dbReference type="ChEBI" id="CHEBI:57692"/>
    </ligand>
</feature>
<evidence type="ECO:0000256" key="16">
    <source>
        <dbReference type="ARBA" id="ARBA00034050"/>
    </source>
</evidence>
<dbReference type="PIRSF" id="PIRSF000137">
    <property type="entry name" value="Alcohol_oxidase"/>
    <property type="match status" value="1"/>
</dbReference>
<evidence type="ECO:0000256" key="5">
    <source>
        <dbReference type="ARBA" id="ARBA00013177"/>
    </source>
</evidence>
<evidence type="ECO:0000256" key="19">
    <source>
        <dbReference type="PIRSR" id="PIRSR000137-2"/>
    </source>
</evidence>
<comment type="function">
    <text evidence="12">Catalyzes the single-oxidation or sequential double oxidation reaction of carbohydrates primarily at carbon-2 and/or carbon-3 with the concomitant reduction of the flavin. The enzyme exhibits a broad sugar substrate specificity, oxidizing different aldopyranoses to the corresponding C-1, C-2, C-3 or C-1,2, C-2,3 and C-3,4 (di)dehydro sugars with substrate-specific regioselectivity. Accepts only a narrow range of electron acceptors such as substituted benzoquinones and complexed metal ions and reacts extremely slowly with O(2) as acceptor. May play a role in the natural recycling of plant matter by oxidizing all major monosaccharides in lignocellulose and by reducing quinone compounds or reactive radical species generated during lignin depolymerization.</text>
</comment>
<comment type="catalytic activity">
    <reaction evidence="16">
        <text>a pyranoside + acceptor = a pyranosid-3-ulose + reduced acceptor.</text>
        <dbReference type="EC" id="1.1.99.29"/>
    </reaction>
</comment>
<evidence type="ECO:0000256" key="17">
    <source>
        <dbReference type="ARBA" id="ARBA00034059"/>
    </source>
</evidence>
<comment type="subcellular location">
    <subcellularLocation>
        <location evidence="2">Secreted</location>
    </subcellularLocation>
</comment>
<name>A0A9P5XI46_9AGAR</name>
<feature type="binding site" evidence="19">
    <location>
        <begin position="124"/>
        <end position="127"/>
    </location>
    <ligand>
        <name>FAD</name>
        <dbReference type="ChEBI" id="CHEBI:57692"/>
    </ligand>
</feature>
<dbReference type="GO" id="GO:0033718">
    <property type="term" value="F:pyranose dehydrogenase (acceptor) activity"/>
    <property type="evidence" value="ECO:0007669"/>
    <property type="project" value="UniProtKB-EC"/>
</dbReference>
<dbReference type="EC" id="1.1.99.29" evidence="5"/>
<comment type="catalytic activity">
    <reaction evidence="15">
        <text>pyranose + acceptor = pyranos-3-ulose + reduced acceptor.</text>
        <dbReference type="EC" id="1.1.99.29"/>
    </reaction>
</comment>
<feature type="active site" description="Proton acceptor" evidence="18">
    <location>
        <position position="596"/>
    </location>
</feature>
<dbReference type="Pfam" id="PF00732">
    <property type="entry name" value="GMC_oxred_N"/>
    <property type="match status" value="1"/>
</dbReference>
<dbReference type="PROSITE" id="PS00624">
    <property type="entry name" value="GMC_OXRED_2"/>
    <property type="match status" value="1"/>
</dbReference>
<keyword evidence="23" id="KW-1185">Reference proteome</keyword>
<dbReference type="InterPro" id="IPR007867">
    <property type="entry name" value="GMC_OxRtase_C"/>
</dbReference>
<proteinExistence type="inferred from homology"/>
<dbReference type="Gene3D" id="3.50.50.60">
    <property type="entry name" value="FAD/NAD(P)-binding domain"/>
    <property type="match status" value="1"/>
</dbReference>
<gene>
    <name evidence="22" type="ORF">P691DRAFT_808065</name>
</gene>
<evidence type="ECO:0000256" key="14">
    <source>
        <dbReference type="ARBA" id="ARBA00034010"/>
    </source>
</evidence>
<dbReference type="SUPFAM" id="SSF51905">
    <property type="entry name" value="FAD/NAD(P)-binding domain"/>
    <property type="match status" value="1"/>
</dbReference>
<keyword evidence="10" id="KW-0560">Oxidoreductase</keyword>
<dbReference type="Gene3D" id="3.30.560.10">
    <property type="entry name" value="Glucose Oxidase, domain 3"/>
    <property type="match status" value="1"/>
</dbReference>
<dbReference type="PANTHER" id="PTHR11552">
    <property type="entry name" value="GLUCOSE-METHANOL-CHOLINE GMC OXIDOREDUCTASE"/>
    <property type="match status" value="1"/>
</dbReference>
<comment type="subunit">
    <text evidence="4">Monomer.</text>
</comment>
<protein>
    <recommendedName>
        <fullName evidence="5">pyranose dehydrogenase (acceptor)</fullName>
        <ecNumber evidence="5">1.1.99.29</ecNumber>
    </recommendedName>
</protein>
<dbReference type="InterPro" id="IPR000172">
    <property type="entry name" value="GMC_OxRdtase_N"/>
</dbReference>
<comment type="cofactor">
    <cofactor evidence="1 19">
        <name>FAD</name>
        <dbReference type="ChEBI" id="CHEBI:57692"/>
    </cofactor>
</comment>
<dbReference type="SUPFAM" id="SSF54373">
    <property type="entry name" value="FAD-linked reductases, C-terminal domain"/>
    <property type="match status" value="1"/>
</dbReference>
<dbReference type="PANTHER" id="PTHR11552:SF201">
    <property type="entry name" value="GLUCOSE-METHANOL-CHOLINE OXIDOREDUCTASE N-TERMINAL DOMAIN-CONTAINING PROTEIN"/>
    <property type="match status" value="1"/>
</dbReference>
<evidence type="ECO:0000256" key="11">
    <source>
        <dbReference type="ARBA" id="ARBA00023180"/>
    </source>
</evidence>
<evidence type="ECO:0000256" key="18">
    <source>
        <dbReference type="PIRSR" id="PIRSR000137-1"/>
    </source>
</evidence>
<dbReference type="GO" id="GO:0050660">
    <property type="term" value="F:flavin adenine dinucleotide binding"/>
    <property type="evidence" value="ECO:0007669"/>
    <property type="project" value="InterPro"/>
</dbReference>
<dbReference type="Pfam" id="PF05199">
    <property type="entry name" value="GMC_oxred_C"/>
    <property type="match status" value="1"/>
</dbReference>
<dbReference type="EMBL" id="MU151087">
    <property type="protein sequence ID" value="KAF9451318.1"/>
    <property type="molecule type" value="Genomic_DNA"/>
</dbReference>
<evidence type="ECO:0000256" key="2">
    <source>
        <dbReference type="ARBA" id="ARBA00004613"/>
    </source>
</evidence>
<dbReference type="GO" id="GO:0005576">
    <property type="term" value="C:extracellular region"/>
    <property type="evidence" value="ECO:0007669"/>
    <property type="project" value="UniProtKB-SubCell"/>
</dbReference>
<sequence length="615" mass="66646">MQFGLLFSSFIYLSIASATLLDLSTSADIGKKILAGNQFDYVVVGGGTAGLAVARRLSDDSSKKVLVLEAGRSGVGDSLVTVPERSFSFIATDIDWLYQTQPQASGQQINLSSGKVLGGDSAVNGLVWSRPHKADWDDFEKLGSPGWNWNNLYASSRKSEKVNIPAANFTAQYGYSVVPASHGSSGPVEASFPPFLPLQHQKLINASVELGHKFNSDPYSGDNTGVWFGLSSQTARNDRETSEFAYFDPVLSRENLIIASHAFVTKLNVTTTSSGASSSGAVVRFPDGSSATAQVKSNGQVILSAGTIRTPQLLELSGIGNKTLLNKFNIPVNVDLPGVGENYEDHTLTILTYKLKPGFLSFDALGYNDTLRKEQQNLYDTQRLGWLTFAQGVLNFESAQSILTSDELATAKELLSTKPASISQESFDLIKNKINNGVPQAEFILFNSFSGGPTKEPNTSYVSMAVTHLHPLSRGSIHINSASIDDHPLIDPNVLDSEWDQWFLAKATAYGRRFFETKAFQEIFDVEVFPGTATQTLDQWKDFVEHNVNIGYHSVGTASLLPQAKNGVVDSNLKVYGTSNIRVVDNSIMPLLVSAHTQTTAYAIAERAADLIKSA</sequence>
<evidence type="ECO:0000256" key="8">
    <source>
        <dbReference type="ARBA" id="ARBA00022729"/>
    </source>
</evidence>
<feature type="signal peptide" evidence="20">
    <location>
        <begin position="1"/>
        <end position="18"/>
    </location>
</feature>
<keyword evidence="8 20" id="KW-0732">Signal</keyword>
<feature type="active site" description="Proton donor" evidence="18">
    <location>
        <position position="553"/>
    </location>
</feature>
<feature type="binding site" evidence="19">
    <location>
        <position position="116"/>
    </location>
    <ligand>
        <name>FAD</name>
        <dbReference type="ChEBI" id="CHEBI:57692"/>
    </ligand>
</feature>
<comment type="catalytic activity">
    <reaction evidence="14">
        <text>pyranose + acceptor = pyranos-2,3-diulose + reduced acceptor.</text>
        <dbReference type="EC" id="1.1.99.29"/>
    </reaction>
</comment>
<keyword evidence="9 19" id="KW-0274">FAD</keyword>
<evidence type="ECO:0000313" key="23">
    <source>
        <dbReference type="Proteomes" id="UP000807342"/>
    </source>
</evidence>
<dbReference type="InterPro" id="IPR036188">
    <property type="entry name" value="FAD/NAD-bd_sf"/>
</dbReference>
<accession>A0A9P5XI46</accession>
<dbReference type="Proteomes" id="UP000807342">
    <property type="component" value="Unassembled WGS sequence"/>
</dbReference>
<evidence type="ECO:0000256" key="1">
    <source>
        <dbReference type="ARBA" id="ARBA00001974"/>
    </source>
</evidence>
<dbReference type="OrthoDB" id="269227at2759"/>
<organism evidence="22 23">
    <name type="scientific">Macrolepiota fuliginosa MF-IS2</name>
    <dbReference type="NCBI Taxonomy" id="1400762"/>
    <lineage>
        <taxon>Eukaryota</taxon>
        <taxon>Fungi</taxon>
        <taxon>Dikarya</taxon>
        <taxon>Basidiomycota</taxon>
        <taxon>Agaricomycotina</taxon>
        <taxon>Agaricomycetes</taxon>
        <taxon>Agaricomycetidae</taxon>
        <taxon>Agaricales</taxon>
        <taxon>Agaricineae</taxon>
        <taxon>Agaricaceae</taxon>
        <taxon>Macrolepiota</taxon>
    </lineage>
</organism>
<comment type="similarity">
    <text evidence="3">Belongs to the GMC oxidoreductase family.</text>
</comment>
<keyword evidence="11" id="KW-0325">Glycoprotein</keyword>
<keyword evidence="6" id="KW-0964">Secreted</keyword>
<comment type="caution">
    <text evidence="22">The sequence shown here is derived from an EMBL/GenBank/DDBJ whole genome shotgun (WGS) entry which is preliminary data.</text>
</comment>
<reference evidence="22" key="1">
    <citation type="submission" date="2020-11" db="EMBL/GenBank/DDBJ databases">
        <authorList>
            <consortium name="DOE Joint Genome Institute"/>
            <person name="Ahrendt S."/>
            <person name="Riley R."/>
            <person name="Andreopoulos W."/>
            <person name="Labutti K."/>
            <person name="Pangilinan J."/>
            <person name="Ruiz-Duenas F.J."/>
            <person name="Barrasa J.M."/>
            <person name="Sanchez-Garcia M."/>
            <person name="Camarero S."/>
            <person name="Miyauchi S."/>
            <person name="Serrano A."/>
            <person name="Linde D."/>
            <person name="Babiker R."/>
            <person name="Drula E."/>
            <person name="Ayuso-Fernandez I."/>
            <person name="Pacheco R."/>
            <person name="Padilla G."/>
            <person name="Ferreira P."/>
            <person name="Barriuso J."/>
            <person name="Kellner H."/>
            <person name="Castanera R."/>
            <person name="Alfaro M."/>
            <person name="Ramirez L."/>
            <person name="Pisabarro A.G."/>
            <person name="Kuo A."/>
            <person name="Tritt A."/>
            <person name="Lipzen A."/>
            <person name="He G."/>
            <person name="Yan M."/>
            <person name="Ng V."/>
            <person name="Cullen D."/>
            <person name="Martin F."/>
            <person name="Rosso M.-N."/>
            <person name="Henrissat B."/>
            <person name="Hibbett D."/>
            <person name="Martinez A.T."/>
            <person name="Grigoriev I.V."/>
        </authorList>
    </citation>
    <scope>NUCLEOTIDE SEQUENCE</scope>
    <source>
        <strain evidence="22">MF-IS2</strain>
    </source>
</reference>
<evidence type="ECO:0000256" key="7">
    <source>
        <dbReference type="ARBA" id="ARBA00022630"/>
    </source>
</evidence>
<evidence type="ECO:0000256" key="20">
    <source>
        <dbReference type="SAM" id="SignalP"/>
    </source>
</evidence>
<evidence type="ECO:0000256" key="9">
    <source>
        <dbReference type="ARBA" id="ARBA00022827"/>
    </source>
</evidence>
<dbReference type="InterPro" id="IPR012132">
    <property type="entry name" value="GMC_OxRdtase"/>
</dbReference>
<evidence type="ECO:0000256" key="4">
    <source>
        <dbReference type="ARBA" id="ARBA00011245"/>
    </source>
</evidence>
<evidence type="ECO:0000256" key="13">
    <source>
        <dbReference type="ARBA" id="ARBA00033986"/>
    </source>
</evidence>
<keyword evidence="7" id="KW-0285">Flavoprotein</keyword>